<dbReference type="GO" id="GO:0000978">
    <property type="term" value="F:RNA polymerase II cis-regulatory region sequence-specific DNA binding"/>
    <property type="evidence" value="ECO:0007669"/>
    <property type="project" value="TreeGrafter"/>
</dbReference>
<dbReference type="Proteomes" id="UP000515146">
    <property type="component" value="Unplaced"/>
</dbReference>
<dbReference type="InParanoid" id="A0A6P6YBL7"/>
<dbReference type="Gene3D" id="1.20.5.170">
    <property type="match status" value="1"/>
</dbReference>
<dbReference type="SUPFAM" id="SSF57959">
    <property type="entry name" value="Leucine zipper domain"/>
    <property type="match status" value="1"/>
</dbReference>
<keyword evidence="3" id="KW-0805">Transcription regulation</keyword>
<dbReference type="FunFam" id="1.20.5.170:FF:000025">
    <property type="entry name" value="nuclear factor interleukin-3-regulated protein-like"/>
    <property type="match status" value="1"/>
</dbReference>
<dbReference type="InterPro" id="IPR004827">
    <property type="entry name" value="bZIP"/>
</dbReference>
<accession>A0A6P6YBL7</accession>
<sequence>MYCSNQTSVITKNVQHESSQYGHYDDQRSSISYSSPASPSASSSSSSCTSSSSILSTTFEQCPDMSLMTTTYDANKRKRQPIPVPSENKDDAYWERRRRNNESAKRSRESRRRKEMQTTISIMVLKQENVKLRAEVNFLREELNRVRRNDLLQYFMLNHKSAQS</sequence>
<evidence type="ECO:0000256" key="1">
    <source>
        <dbReference type="ARBA" id="ARBA00004123"/>
    </source>
</evidence>
<evidence type="ECO:0000313" key="7">
    <source>
        <dbReference type="Proteomes" id="UP000515146"/>
    </source>
</evidence>
<keyword evidence="4" id="KW-0238">DNA-binding</keyword>
<protein>
    <submittedName>
        <fullName evidence="8">Cell death specification protein 2-like</fullName>
    </submittedName>
</protein>
<keyword evidence="6" id="KW-0539">Nucleus</keyword>
<dbReference type="KEGG" id="dpte:113796313"/>
<dbReference type="PANTHER" id="PTHR11988:SF27">
    <property type="entry name" value="GH27708P"/>
    <property type="match status" value="1"/>
</dbReference>
<dbReference type="SMART" id="SM00338">
    <property type="entry name" value="BRLZ"/>
    <property type="match status" value="1"/>
</dbReference>
<evidence type="ECO:0000256" key="5">
    <source>
        <dbReference type="ARBA" id="ARBA00023163"/>
    </source>
</evidence>
<dbReference type="GO" id="GO:0005634">
    <property type="term" value="C:nucleus"/>
    <property type="evidence" value="ECO:0007669"/>
    <property type="project" value="UniProtKB-SubCell"/>
</dbReference>
<dbReference type="RefSeq" id="XP_027202356.1">
    <property type="nucleotide sequence ID" value="XM_027346555.1"/>
</dbReference>
<proteinExistence type="inferred from homology"/>
<dbReference type="PANTHER" id="PTHR11988">
    <property type="entry name" value="THYROTROPH EMBRYONIC FACTOR RELATED"/>
    <property type="match status" value="1"/>
</dbReference>
<reference evidence="8" key="1">
    <citation type="submission" date="2025-08" db="UniProtKB">
        <authorList>
            <consortium name="RefSeq"/>
        </authorList>
    </citation>
    <scope>IDENTIFICATION</scope>
    <source>
        <strain evidence="8">Airmid</strain>
    </source>
</reference>
<evidence type="ECO:0000256" key="6">
    <source>
        <dbReference type="ARBA" id="ARBA00023242"/>
    </source>
</evidence>
<gene>
    <name evidence="8" type="primary">LOC113796313</name>
</gene>
<dbReference type="InterPro" id="IPR040223">
    <property type="entry name" value="PAR_bZIP"/>
</dbReference>
<evidence type="ECO:0000313" key="8">
    <source>
        <dbReference type="RefSeq" id="XP_027202356.1"/>
    </source>
</evidence>
<evidence type="ECO:0000256" key="4">
    <source>
        <dbReference type="ARBA" id="ARBA00023125"/>
    </source>
</evidence>
<keyword evidence="7" id="KW-1185">Reference proteome</keyword>
<comment type="subcellular location">
    <subcellularLocation>
        <location evidence="1">Nucleus</location>
    </subcellularLocation>
</comment>
<dbReference type="GeneID" id="113796313"/>
<evidence type="ECO:0000256" key="3">
    <source>
        <dbReference type="ARBA" id="ARBA00023015"/>
    </source>
</evidence>
<dbReference type="Pfam" id="PF07716">
    <property type="entry name" value="bZIP_2"/>
    <property type="match status" value="1"/>
</dbReference>
<dbReference type="OrthoDB" id="6022300at2759"/>
<dbReference type="GO" id="GO:0000981">
    <property type="term" value="F:DNA-binding transcription factor activity, RNA polymerase II-specific"/>
    <property type="evidence" value="ECO:0007669"/>
    <property type="project" value="TreeGrafter"/>
</dbReference>
<dbReference type="AlphaFoldDB" id="A0A6P6YBL7"/>
<keyword evidence="5" id="KW-0804">Transcription</keyword>
<dbReference type="PROSITE" id="PS50217">
    <property type="entry name" value="BZIP"/>
    <property type="match status" value="1"/>
</dbReference>
<evidence type="ECO:0000256" key="2">
    <source>
        <dbReference type="ARBA" id="ARBA00006079"/>
    </source>
</evidence>
<organism evidence="7 8">
    <name type="scientific">Dermatophagoides pteronyssinus</name>
    <name type="common">European house dust mite</name>
    <dbReference type="NCBI Taxonomy" id="6956"/>
    <lineage>
        <taxon>Eukaryota</taxon>
        <taxon>Metazoa</taxon>
        <taxon>Ecdysozoa</taxon>
        <taxon>Arthropoda</taxon>
        <taxon>Chelicerata</taxon>
        <taxon>Arachnida</taxon>
        <taxon>Acari</taxon>
        <taxon>Acariformes</taxon>
        <taxon>Sarcoptiformes</taxon>
        <taxon>Astigmata</taxon>
        <taxon>Psoroptidia</taxon>
        <taxon>Analgoidea</taxon>
        <taxon>Pyroglyphidae</taxon>
        <taxon>Dermatophagoidinae</taxon>
        <taxon>Dermatophagoides</taxon>
    </lineage>
</organism>
<name>A0A6P6YBL7_DERPT</name>
<comment type="similarity">
    <text evidence="2">Belongs to the bZIP family. NFIL3 subfamily.</text>
</comment>
<dbReference type="InterPro" id="IPR046347">
    <property type="entry name" value="bZIP_sf"/>
</dbReference>